<accession>A0A1X2BNK8</accession>
<dbReference type="SUPFAM" id="SSF52833">
    <property type="entry name" value="Thioredoxin-like"/>
    <property type="match status" value="1"/>
</dbReference>
<organism evidence="2 3">
    <name type="scientific">Mycobacterium riyadhense</name>
    <dbReference type="NCBI Taxonomy" id="486698"/>
    <lineage>
        <taxon>Bacteria</taxon>
        <taxon>Bacillati</taxon>
        <taxon>Actinomycetota</taxon>
        <taxon>Actinomycetes</taxon>
        <taxon>Mycobacteriales</taxon>
        <taxon>Mycobacteriaceae</taxon>
        <taxon>Mycobacterium</taxon>
    </lineage>
</organism>
<dbReference type="Proteomes" id="UP000193087">
    <property type="component" value="Unassembled WGS sequence"/>
</dbReference>
<dbReference type="RefSeq" id="WP_085252577.1">
    <property type="nucleotide sequence ID" value="NZ_CAJMWJ010000001.1"/>
</dbReference>
<dbReference type="PANTHER" id="PTHR11781:SF22">
    <property type="entry name" value="TYPE I IODOTHYRONINE DEIODINASE"/>
    <property type="match status" value="1"/>
</dbReference>
<dbReference type="GO" id="GO:0004800">
    <property type="term" value="F:thyroxine 5'-deiodinase activity"/>
    <property type="evidence" value="ECO:0007669"/>
    <property type="project" value="InterPro"/>
</dbReference>
<protein>
    <recommendedName>
        <fullName evidence="1">Thioredoxin domain-containing protein</fullName>
    </recommendedName>
</protein>
<dbReference type="InterPro" id="IPR013766">
    <property type="entry name" value="Thioredoxin_domain"/>
</dbReference>
<gene>
    <name evidence="2" type="ORF">AWC22_02940</name>
</gene>
<dbReference type="STRING" id="486698.AWC22_02940"/>
<dbReference type="PANTHER" id="PTHR11781">
    <property type="entry name" value="IODOTHYRONINE DEIODINASE"/>
    <property type="match status" value="1"/>
</dbReference>
<comment type="caution">
    <text evidence="2">The sequence shown here is derived from an EMBL/GenBank/DDBJ whole genome shotgun (WGS) entry which is preliminary data.</text>
</comment>
<reference evidence="2 3" key="1">
    <citation type="submission" date="2016-01" db="EMBL/GenBank/DDBJ databases">
        <title>The new phylogeny of the genus Mycobacterium.</title>
        <authorList>
            <person name="Tarcisio F."/>
            <person name="Conor M."/>
            <person name="Antonella G."/>
            <person name="Elisabetta G."/>
            <person name="Giulia F.S."/>
            <person name="Sara T."/>
            <person name="Anna F."/>
            <person name="Clotilde B."/>
            <person name="Roberto B."/>
            <person name="Veronica D.S."/>
            <person name="Fabio R."/>
            <person name="Monica P."/>
            <person name="Olivier J."/>
            <person name="Enrico T."/>
            <person name="Nicola S."/>
        </authorList>
    </citation>
    <scope>NUCLEOTIDE SEQUENCE [LARGE SCALE GENOMIC DNA]</scope>
    <source>
        <strain evidence="2 3">DSM 45176</strain>
    </source>
</reference>
<dbReference type="AlphaFoldDB" id="A0A1X2BNK8"/>
<evidence type="ECO:0000313" key="2">
    <source>
        <dbReference type="EMBL" id="ORW65141.1"/>
    </source>
</evidence>
<dbReference type="EMBL" id="LQPQ01000194">
    <property type="protein sequence ID" value="ORW65141.1"/>
    <property type="molecule type" value="Genomic_DNA"/>
</dbReference>
<sequence length="227" mass="25601">MSRIGKAYNYQRFHSSDYDFEHFTGLSVGDKYVDCELTTVDGRRVHLSDYLDKPIVLETGSVTCPMYAQAVPPMQAYAAKYPGMNFLLLYVREAHPGNRTRAHESSDDKRFDALRLPSVYDEQRTVLIDSMDGHAHHIYGAMPNSIYIIDVDGKIVFRSAWNNTDKLGAVLAALQAKQTFDTSDFKLKTPNPIGALKPLWIGGPLALWDFVIGLPRLLIMHRRAGDH</sequence>
<keyword evidence="3" id="KW-1185">Reference proteome</keyword>
<dbReference type="GeneID" id="93492985"/>
<dbReference type="InterPro" id="IPR036249">
    <property type="entry name" value="Thioredoxin-like_sf"/>
</dbReference>
<evidence type="ECO:0000313" key="3">
    <source>
        <dbReference type="Proteomes" id="UP000193087"/>
    </source>
</evidence>
<dbReference type="Gene3D" id="3.40.30.10">
    <property type="entry name" value="Glutaredoxin"/>
    <property type="match status" value="1"/>
</dbReference>
<dbReference type="InterPro" id="IPR000643">
    <property type="entry name" value="Iodothyronine_deiodinase"/>
</dbReference>
<evidence type="ECO:0000259" key="1">
    <source>
        <dbReference type="PROSITE" id="PS51352"/>
    </source>
</evidence>
<dbReference type="PROSITE" id="PS51352">
    <property type="entry name" value="THIOREDOXIN_2"/>
    <property type="match status" value="1"/>
</dbReference>
<dbReference type="Pfam" id="PF00837">
    <property type="entry name" value="T4_deiodinase"/>
    <property type="match status" value="1"/>
</dbReference>
<proteinExistence type="predicted"/>
<dbReference type="GO" id="GO:0042403">
    <property type="term" value="P:thyroid hormone metabolic process"/>
    <property type="evidence" value="ECO:0007669"/>
    <property type="project" value="TreeGrafter"/>
</dbReference>
<dbReference type="OrthoDB" id="119679at2"/>
<name>A0A1X2BNK8_9MYCO</name>
<feature type="domain" description="Thioredoxin" evidence="1">
    <location>
        <begin position="26"/>
        <end position="176"/>
    </location>
</feature>